<keyword evidence="3" id="KW-0804">Transcription</keyword>
<dbReference type="Pfam" id="PF00392">
    <property type="entry name" value="GntR"/>
    <property type="match status" value="1"/>
</dbReference>
<dbReference type="PANTHER" id="PTHR43537:SF45">
    <property type="entry name" value="GNTR FAMILY REGULATORY PROTEIN"/>
    <property type="match status" value="1"/>
</dbReference>
<dbReference type="SUPFAM" id="SSF48008">
    <property type="entry name" value="GntR ligand-binding domain-like"/>
    <property type="match status" value="1"/>
</dbReference>
<protein>
    <submittedName>
        <fullName evidence="5">GntR family transcriptional regulator</fullName>
    </submittedName>
</protein>
<gene>
    <name evidence="5" type="ORF">ACFOGJ_21450</name>
</gene>
<dbReference type="InterPro" id="IPR036388">
    <property type="entry name" value="WH-like_DNA-bd_sf"/>
</dbReference>
<keyword evidence="6" id="KW-1185">Reference proteome</keyword>
<dbReference type="InterPro" id="IPR011711">
    <property type="entry name" value="GntR_C"/>
</dbReference>
<feature type="domain" description="HTH gntR-type" evidence="4">
    <location>
        <begin position="8"/>
        <end position="75"/>
    </location>
</feature>
<evidence type="ECO:0000313" key="5">
    <source>
        <dbReference type="EMBL" id="MFC3229830.1"/>
    </source>
</evidence>
<dbReference type="SMART" id="SM00895">
    <property type="entry name" value="FCD"/>
    <property type="match status" value="1"/>
</dbReference>
<dbReference type="InterPro" id="IPR008920">
    <property type="entry name" value="TF_FadR/GntR_C"/>
</dbReference>
<evidence type="ECO:0000256" key="1">
    <source>
        <dbReference type="ARBA" id="ARBA00023015"/>
    </source>
</evidence>
<proteinExistence type="predicted"/>
<evidence type="ECO:0000259" key="4">
    <source>
        <dbReference type="PROSITE" id="PS50949"/>
    </source>
</evidence>
<dbReference type="PROSITE" id="PS50949">
    <property type="entry name" value="HTH_GNTR"/>
    <property type="match status" value="1"/>
</dbReference>
<dbReference type="InterPro" id="IPR036390">
    <property type="entry name" value="WH_DNA-bd_sf"/>
</dbReference>
<dbReference type="Gene3D" id="1.20.120.530">
    <property type="entry name" value="GntR ligand-binding domain-like"/>
    <property type="match status" value="1"/>
</dbReference>
<keyword evidence="2" id="KW-0238">DNA-binding</keyword>
<dbReference type="EMBL" id="JBHRTR010000034">
    <property type="protein sequence ID" value="MFC3229830.1"/>
    <property type="molecule type" value="Genomic_DNA"/>
</dbReference>
<sequence>MKPFAPEPALTERVRDAIVGAIVDGTFQAGERLAQEDLAQRLGVSRQPVSHALNVLKEQGILVELGRKGLTVAPVEPERLCHLYAVRGRLDALAAGLAAARVAAGTAPAGPLAEVEALLVEQSAPRGSGDFAAKVDADVAFHTAIYRLSGNPVIEEVARPHWVHFRRSIQAVLADPGEHPLVWRQHCAIFDAIRAGDAGAAEHLSLDHAETAAERTAARLTKEQKAEPE</sequence>
<dbReference type="SUPFAM" id="SSF46785">
    <property type="entry name" value="Winged helix' DNA-binding domain"/>
    <property type="match status" value="1"/>
</dbReference>
<evidence type="ECO:0000256" key="2">
    <source>
        <dbReference type="ARBA" id="ARBA00023125"/>
    </source>
</evidence>
<dbReference type="PANTHER" id="PTHR43537">
    <property type="entry name" value="TRANSCRIPTIONAL REGULATOR, GNTR FAMILY"/>
    <property type="match status" value="1"/>
</dbReference>
<dbReference type="InterPro" id="IPR000524">
    <property type="entry name" value="Tscrpt_reg_HTH_GntR"/>
</dbReference>
<comment type="caution">
    <text evidence="5">The sequence shown here is derived from an EMBL/GenBank/DDBJ whole genome shotgun (WGS) entry which is preliminary data.</text>
</comment>
<dbReference type="Pfam" id="PF07729">
    <property type="entry name" value="FCD"/>
    <property type="match status" value="1"/>
</dbReference>
<dbReference type="RefSeq" id="WP_379904399.1">
    <property type="nucleotide sequence ID" value="NZ_JBHRTR010000034.1"/>
</dbReference>
<organism evidence="5 6">
    <name type="scientific">Marinibaculum pumilum</name>
    <dbReference type="NCBI Taxonomy" id="1766165"/>
    <lineage>
        <taxon>Bacteria</taxon>
        <taxon>Pseudomonadati</taxon>
        <taxon>Pseudomonadota</taxon>
        <taxon>Alphaproteobacteria</taxon>
        <taxon>Rhodospirillales</taxon>
        <taxon>Rhodospirillaceae</taxon>
        <taxon>Marinibaculum</taxon>
    </lineage>
</organism>
<evidence type="ECO:0000313" key="6">
    <source>
        <dbReference type="Proteomes" id="UP001595528"/>
    </source>
</evidence>
<evidence type="ECO:0000256" key="3">
    <source>
        <dbReference type="ARBA" id="ARBA00023163"/>
    </source>
</evidence>
<dbReference type="SMART" id="SM00345">
    <property type="entry name" value="HTH_GNTR"/>
    <property type="match status" value="1"/>
</dbReference>
<reference evidence="6" key="1">
    <citation type="journal article" date="2019" name="Int. J. Syst. Evol. Microbiol.">
        <title>The Global Catalogue of Microorganisms (GCM) 10K type strain sequencing project: providing services to taxonomists for standard genome sequencing and annotation.</title>
        <authorList>
            <consortium name="The Broad Institute Genomics Platform"/>
            <consortium name="The Broad Institute Genome Sequencing Center for Infectious Disease"/>
            <person name="Wu L."/>
            <person name="Ma J."/>
        </authorList>
    </citation>
    <scope>NUCLEOTIDE SEQUENCE [LARGE SCALE GENOMIC DNA]</scope>
    <source>
        <strain evidence="6">KCTC 42964</strain>
    </source>
</reference>
<name>A0ABV7L643_9PROT</name>
<accession>A0ABV7L643</accession>
<dbReference type="CDD" id="cd07377">
    <property type="entry name" value="WHTH_GntR"/>
    <property type="match status" value="1"/>
</dbReference>
<dbReference type="Gene3D" id="1.10.10.10">
    <property type="entry name" value="Winged helix-like DNA-binding domain superfamily/Winged helix DNA-binding domain"/>
    <property type="match status" value="1"/>
</dbReference>
<dbReference type="Proteomes" id="UP001595528">
    <property type="component" value="Unassembled WGS sequence"/>
</dbReference>
<keyword evidence="1" id="KW-0805">Transcription regulation</keyword>